<evidence type="ECO:0000313" key="3">
    <source>
        <dbReference type="Proteomes" id="UP000277580"/>
    </source>
</evidence>
<keyword evidence="3" id="KW-1185">Reference proteome</keyword>
<keyword evidence="1" id="KW-1133">Transmembrane helix</keyword>
<name>A0A3N4L6K3_9PEZI</name>
<dbReference type="EMBL" id="ML119106">
    <property type="protein sequence ID" value="RPB17109.1"/>
    <property type="molecule type" value="Genomic_DNA"/>
</dbReference>
<dbReference type="Proteomes" id="UP000277580">
    <property type="component" value="Unassembled WGS sequence"/>
</dbReference>
<sequence length="66" mass="7573">MIIPGVLMLSNDFSNYLLSDFSLIGIGYISKWWVLVLYEKGSFWRSWGNLRPGSLPIITYCTITKP</sequence>
<feature type="transmembrane region" description="Helical" evidence="1">
    <location>
        <begin position="16"/>
        <end position="38"/>
    </location>
</feature>
<protein>
    <submittedName>
        <fullName evidence="2">Uncharacterized protein</fullName>
    </submittedName>
</protein>
<keyword evidence="1" id="KW-0812">Transmembrane</keyword>
<accession>A0A3N4L6K3</accession>
<keyword evidence="1" id="KW-0472">Membrane</keyword>
<reference evidence="2 3" key="1">
    <citation type="journal article" date="2018" name="Nat. Ecol. Evol.">
        <title>Pezizomycetes genomes reveal the molecular basis of ectomycorrhizal truffle lifestyle.</title>
        <authorList>
            <person name="Murat C."/>
            <person name="Payen T."/>
            <person name="Noel B."/>
            <person name="Kuo A."/>
            <person name="Morin E."/>
            <person name="Chen J."/>
            <person name="Kohler A."/>
            <person name="Krizsan K."/>
            <person name="Balestrini R."/>
            <person name="Da Silva C."/>
            <person name="Montanini B."/>
            <person name="Hainaut M."/>
            <person name="Levati E."/>
            <person name="Barry K.W."/>
            <person name="Belfiori B."/>
            <person name="Cichocki N."/>
            <person name="Clum A."/>
            <person name="Dockter R.B."/>
            <person name="Fauchery L."/>
            <person name="Guy J."/>
            <person name="Iotti M."/>
            <person name="Le Tacon F."/>
            <person name="Lindquist E.A."/>
            <person name="Lipzen A."/>
            <person name="Malagnac F."/>
            <person name="Mello A."/>
            <person name="Molinier V."/>
            <person name="Miyauchi S."/>
            <person name="Poulain J."/>
            <person name="Riccioni C."/>
            <person name="Rubini A."/>
            <person name="Sitrit Y."/>
            <person name="Splivallo R."/>
            <person name="Traeger S."/>
            <person name="Wang M."/>
            <person name="Zifcakova L."/>
            <person name="Wipf D."/>
            <person name="Zambonelli A."/>
            <person name="Paolocci F."/>
            <person name="Nowrousian M."/>
            <person name="Ottonello S."/>
            <person name="Baldrian P."/>
            <person name="Spatafora J.W."/>
            <person name="Henrissat B."/>
            <person name="Nagy L.G."/>
            <person name="Aury J.M."/>
            <person name="Wincker P."/>
            <person name="Grigoriev I.V."/>
            <person name="Bonfante P."/>
            <person name="Martin F.M."/>
        </authorList>
    </citation>
    <scope>NUCLEOTIDE SEQUENCE [LARGE SCALE GENOMIC DNA]</scope>
    <source>
        <strain evidence="2 3">CCBAS932</strain>
    </source>
</reference>
<organism evidence="2 3">
    <name type="scientific">Morchella conica CCBAS932</name>
    <dbReference type="NCBI Taxonomy" id="1392247"/>
    <lineage>
        <taxon>Eukaryota</taxon>
        <taxon>Fungi</taxon>
        <taxon>Dikarya</taxon>
        <taxon>Ascomycota</taxon>
        <taxon>Pezizomycotina</taxon>
        <taxon>Pezizomycetes</taxon>
        <taxon>Pezizales</taxon>
        <taxon>Morchellaceae</taxon>
        <taxon>Morchella</taxon>
    </lineage>
</organism>
<gene>
    <name evidence="2" type="ORF">P167DRAFT_116502</name>
</gene>
<evidence type="ECO:0000313" key="2">
    <source>
        <dbReference type="EMBL" id="RPB17109.1"/>
    </source>
</evidence>
<dbReference type="InParanoid" id="A0A3N4L6K3"/>
<evidence type="ECO:0000256" key="1">
    <source>
        <dbReference type="SAM" id="Phobius"/>
    </source>
</evidence>
<dbReference type="AlphaFoldDB" id="A0A3N4L6K3"/>
<proteinExistence type="predicted"/>